<reference evidence="2 3" key="2">
    <citation type="submission" date="2019-01" db="EMBL/GenBank/DDBJ databases">
        <title>A chromosome length genome reference of the Java medaka (oryzias javanicus).</title>
        <authorList>
            <person name="Herpin A."/>
            <person name="Takehana Y."/>
            <person name="Naruse K."/>
            <person name="Ansai S."/>
            <person name="Kawaguchi M."/>
        </authorList>
    </citation>
    <scope>NUCLEOTIDE SEQUENCE [LARGE SCALE GENOMIC DNA]</scope>
    <source>
        <strain evidence="2">RS831</strain>
        <tissue evidence="2">Whole body</tissue>
    </source>
</reference>
<accession>A0A437DH68</accession>
<evidence type="ECO:0000313" key="3">
    <source>
        <dbReference type="Proteomes" id="UP000283210"/>
    </source>
</evidence>
<dbReference type="OrthoDB" id="8975022at2759"/>
<gene>
    <name evidence="2" type="ORF">OJAV_G00037890</name>
</gene>
<dbReference type="EMBL" id="CM012440">
    <property type="protein sequence ID" value="RVE74120.1"/>
    <property type="molecule type" value="Genomic_DNA"/>
</dbReference>
<keyword evidence="3" id="KW-1185">Reference proteome</keyword>
<sequence length="286" mass="32877">MKKYRGSSRKPSSSPMRRSIGCADCWTPAGRLSLTSSLQANIAEKAPDDGRVCMAEPFKFCVFQTSTNTDKVVADDFTKTVLVGNRSFYCGCTDLPDSTWFGKPVEEEEILSLLPDDMIKALHENLTTGKVRSNRMYLQNPMSSLPLKQHLKPRTLNLSDHRIFQLLRAIEDATGVRSFIQKEEIQILDHVFDVMLPEILISILTNQGETRLQFKPRAKRKKKKKKTMTTSGLTRTKRARRPFEKHGNLEPSDVMKEQDQTHQHFQPYPCLRDLNHIIDERDWILN</sequence>
<dbReference type="AlphaFoldDB" id="A0A437DH68"/>
<organism evidence="2 3">
    <name type="scientific">Oryzias javanicus</name>
    <name type="common">Javanese ricefish</name>
    <name type="synonym">Aplocheilus javanicus</name>
    <dbReference type="NCBI Taxonomy" id="123683"/>
    <lineage>
        <taxon>Eukaryota</taxon>
        <taxon>Metazoa</taxon>
        <taxon>Chordata</taxon>
        <taxon>Craniata</taxon>
        <taxon>Vertebrata</taxon>
        <taxon>Euteleostomi</taxon>
        <taxon>Actinopterygii</taxon>
        <taxon>Neopterygii</taxon>
        <taxon>Teleostei</taxon>
        <taxon>Neoteleostei</taxon>
        <taxon>Acanthomorphata</taxon>
        <taxon>Ovalentaria</taxon>
        <taxon>Atherinomorphae</taxon>
        <taxon>Beloniformes</taxon>
        <taxon>Adrianichthyidae</taxon>
        <taxon>Oryziinae</taxon>
        <taxon>Oryzias</taxon>
    </lineage>
</organism>
<evidence type="ECO:0000256" key="1">
    <source>
        <dbReference type="SAM" id="MobiDB-lite"/>
    </source>
</evidence>
<protein>
    <submittedName>
        <fullName evidence="2">Uncharacterized protein</fullName>
    </submittedName>
</protein>
<proteinExistence type="predicted"/>
<reference evidence="2 3" key="1">
    <citation type="submission" date="2018-11" db="EMBL/GenBank/DDBJ databases">
        <authorList>
            <person name="Lopez-Roques C."/>
            <person name="Donnadieu C."/>
            <person name="Bouchez O."/>
            <person name="Klopp C."/>
            <person name="Cabau C."/>
            <person name="Zahm M."/>
        </authorList>
    </citation>
    <scope>NUCLEOTIDE SEQUENCE [LARGE SCALE GENOMIC DNA]</scope>
    <source>
        <strain evidence="2">RS831</strain>
        <tissue evidence="2">Whole body</tissue>
    </source>
</reference>
<name>A0A437DH68_ORYJA</name>
<feature type="compositionally biased region" description="Basic residues" evidence="1">
    <location>
        <begin position="216"/>
        <end position="227"/>
    </location>
</feature>
<evidence type="ECO:0000313" key="2">
    <source>
        <dbReference type="EMBL" id="RVE74120.1"/>
    </source>
</evidence>
<dbReference type="Proteomes" id="UP000283210">
    <property type="component" value="Chromosome 4"/>
</dbReference>
<feature type="compositionally biased region" description="Basic and acidic residues" evidence="1">
    <location>
        <begin position="241"/>
        <end position="262"/>
    </location>
</feature>
<feature type="region of interest" description="Disordered" evidence="1">
    <location>
        <begin position="216"/>
        <end position="262"/>
    </location>
</feature>